<evidence type="ECO:0000259" key="4">
    <source>
        <dbReference type="PROSITE" id="PS50011"/>
    </source>
</evidence>
<reference evidence="5" key="2">
    <citation type="submission" date="2022-01" db="EMBL/GenBank/DDBJ databases">
        <authorList>
            <person name="Yamashiro T."/>
            <person name="Shiraishi A."/>
            <person name="Satake H."/>
            <person name="Nakayama K."/>
        </authorList>
    </citation>
    <scope>NUCLEOTIDE SEQUENCE</scope>
</reference>
<feature type="chain" id="PRO_5045789331" evidence="3">
    <location>
        <begin position="21"/>
        <end position="683"/>
    </location>
</feature>
<dbReference type="Gene3D" id="2.90.10.10">
    <property type="entry name" value="Bulb-type lectin domain"/>
    <property type="match status" value="1"/>
</dbReference>
<keyword evidence="1 3" id="KW-0732">Signal</keyword>
<dbReference type="SUPFAM" id="SSF51110">
    <property type="entry name" value="alpha-D-mannose-specific plant lectins"/>
    <property type="match status" value="1"/>
</dbReference>
<dbReference type="Gene3D" id="3.30.200.20">
    <property type="entry name" value="Phosphorylase Kinase, domain 1"/>
    <property type="match status" value="1"/>
</dbReference>
<dbReference type="CDD" id="cd01098">
    <property type="entry name" value="PAN_AP_plant"/>
    <property type="match status" value="1"/>
</dbReference>
<evidence type="ECO:0000313" key="5">
    <source>
        <dbReference type="EMBL" id="GJT71681.1"/>
    </source>
</evidence>
<dbReference type="SUPFAM" id="SSF56112">
    <property type="entry name" value="Protein kinase-like (PK-like)"/>
    <property type="match status" value="1"/>
</dbReference>
<dbReference type="PANTHER" id="PTHR47976">
    <property type="entry name" value="G-TYPE LECTIN S-RECEPTOR-LIKE SERINE/THREONINE-PROTEIN KINASE SD2-5"/>
    <property type="match status" value="1"/>
</dbReference>
<organism evidence="5 6">
    <name type="scientific">Tanacetum coccineum</name>
    <dbReference type="NCBI Taxonomy" id="301880"/>
    <lineage>
        <taxon>Eukaryota</taxon>
        <taxon>Viridiplantae</taxon>
        <taxon>Streptophyta</taxon>
        <taxon>Embryophyta</taxon>
        <taxon>Tracheophyta</taxon>
        <taxon>Spermatophyta</taxon>
        <taxon>Magnoliopsida</taxon>
        <taxon>eudicotyledons</taxon>
        <taxon>Gunneridae</taxon>
        <taxon>Pentapetalae</taxon>
        <taxon>asterids</taxon>
        <taxon>campanulids</taxon>
        <taxon>Asterales</taxon>
        <taxon>Asteraceae</taxon>
        <taxon>Asteroideae</taxon>
        <taxon>Anthemideae</taxon>
        <taxon>Anthemidinae</taxon>
        <taxon>Tanacetum</taxon>
    </lineage>
</organism>
<keyword evidence="2" id="KW-0812">Transmembrane</keyword>
<dbReference type="SMART" id="SM00220">
    <property type="entry name" value="S_TKc"/>
    <property type="match status" value="1"/>
</dbReference>
<evidence type="ECO:0000313" key="6">
    <source>
        <dbReference type="Proteomes" id="UP001151760"/>
    </source>
</evidence>
<dbReference type="InterPro" id="IPR036426">
    <property type="entry name" value="Bulb-type_lectin_dom_sf"/>
</dbReference>
<reference evidence="5" key="1">
    <citation type="journal article" date="2022" name="Int. J. Mol. Sci.">
        <title>Draft Genome of Tanacetum Coccineum: Genomic Comparison of Closely Related Tanacetum-Family Plants.</title>
        <authorList>
            <person name="Yamashiro T."/>
            <person name="Shiraishi A."/>
            <person name="Nakayama K."/>
            <person name="Satake H."/>
        </authorList>
    </citation>
    <scope>NUCLEOTIDE SEQUENCE</scope>
</reference>
<sequence>MAEFILHIIFLTTFLHGLAAQRTNGSVSVGASLRATRDATPWLSPSGEFAFGFQQVQGNENFLLSIWYDKIPEKTIVWYPENGPMVSQGSKVELANGLGLVLSDPQGRQVWSSGSISDLAYGAMNDTGIHIANSGVMPEMTWIKSKMSETNFTDGRFQLRLLEDGSLVLNSIDLLFGSAGYIYYSSDTKDESNSTNSGDKLILDVAGYMYILKRNGERSDLTVRGAIPSGDYYFRATLDFDGVFNQYYYPKNPTGNTSWEVICTNDNRRPVMPTEGFSLFDSNDPLGDCKPDFSPSCDEVYSEDQFDFIELRDIDWPGSDFAFMNPSNEEDCKTSCLKDCFCAIAIHRDNKCWKKKLPLSNGKTDFSLNVKAFLKYRKGDRPPQNPPVLLQENKNQRSLIVVGSALLGTSVFVIVVLICVICIASRRHLHGSVAPSLRSGPRVAFGIVYKGVIGTRTVAVKKLRTVDQDAQKEFKTEVNTIAKTHHKNLVQLLGYCDDGDQQLLVYEYMSNGTLAVFLFGETRPSWKQRSDIGVGIAKGLGILHESEHQIIHCDIKPQNILLDEYYTAKISDFGLAKLLIMNQSRTDTGIRGTKGYVAPEWFRNTLVTVKDAEVLTDWAWDCYQEEYPSLRANHEEGIQMLEELLKLCNPVEVTEPPCPSPFSTSVTRTRILERGIEELVMAL</sequence>
<keyword evidence="2" id="KW-0472">Membrane</keyword>
<dbReference type="Proteomes" id="UP001151760">
    <property type="component" value="Unassembled WGS sequence"/>
</dbReference>
<evidence type="ECO:0000256" key="1">
    <source>
        <dbReference type="ARBA" id="ARBA00022729"/>
    </source>
</evidence>
<dbReference type="InterPro" id="IPR000719">
    <property type="entry name" value="Prot_kinase_dom"/>
</dbReference>
<dbReference type="InterPro" id="IPR051343">
    <property type="entry name" value="G-type_lectin_kinases/EP1-like"/>
</dbReference>
<keyword evidence="2" id="KW-1133">Transmembrane helix</keyword>
<dbReference type="InterPro" id="IPR011009">
    <property type="entry name" value="Kinase-like_dom_sf"/>
</dbReference>
<protein>
    <submittedName>
        <fullName evidence="5">G-type lectin S-receptor-like serine/threonine-protein kinase LECRK3</fullName>
    </submittedName>
</protein>
<feature type="signal peptide" evidence="3">
    <location>
        <begin position="1"/>
        <end position="20"/>
    </location>
</feature>
<feature type="domain" description="Protein kinase" evidence="4">
    <location>
        <begin position="434"/>
        <end position="683"/>
    </location>
</feature>
<gene>
    <name evidence="5" type="ORF">Tco_1030967</name>
</gene>
<evidence type="ECO:0000256" key="2">
    <source>
        <dbReference type="SAM" id="Phobius"/>
    </source>
</evidence>
<feature type="transmembrane region" description="Helical" evidence="2">
    <location>
        <begin position="399"/>
        <end position="424"/>
    </location>
</feature>
<dbReference type="PROSITE" id="PS00108">
    <property type="entry name" value="PROTEIN_KINASE_ST"/>
    <property type="match status" value="1"/>
</dbReference>
<evidence type="ECO:0000256" key="3">
    <source>
        <dbReference type="SAM" id="SignalP"/>
    </source>
</evidence>
<dbReference type="Gene3D" id="1.10.510.10">
    <property type="entry name" value="Transferase(Phosphotransferase) domain 1"/>
    <property type="match status" value="1"/>
</dbReference>
<dbReference type="EMBL" id="BQNB010018187">
    <property type="protein sequence ID" value="GJT71681.1"/>
    <property type="molecule type" value="Genomic_DNA"/>
</dbReference>
<name>A0ABQ5G907_9ASTR</name>
<proteinExistence type="predicted"/>
<comment type="caution">
    <text evidence="5">The sequence shown here is derived from an EMBL/GenBank/DDBJ whole genome shotgun (WGS) entry which is preliminary data.</text>
</comment>
<keyword evidence="6" id="KW-1185">Reference proteome</keyword>
<dbReference type="PANTHER" id="PTHR47976:SF15">
    <property type="entry name" value="G-TYPE LECTIN S-RECEPTOR-LIKE SERINE_THREONINE-PROTEIN KINASE RLK1"/>
    <property type="match status" value="1"/>
</dbReference>
<dbReference type="PROSITE" id="PS50011">
    <property type="entry name" value="PROTEIN_KINASE_DOM"/>
    <property type="match status" value="1"/>
</dbReference>
<dbReference type="Pfam" id="PF00069">
    <property type="entry name" value="Pkinase"/>
    <property type="match status" value="1"/>
</dbReference>
<dbReference type="InterPro" id="IPR008271">
    <property type="entry name" value="Ser/Thr_kinase_AS"/>
</dbReference>
<accession>A0ABQ5G907</accession>